<evidence type="ECO:0000313" key="3">
    <source>
        <dbReference type="Proteomes" id="UP000190395"/>
    </source>
</evidence>
<organism evidence="2 3">
    <name type="scientific">Treponema berlinense</name>
    <dbReference type="NCBI Taxonomy" id="225004"/>
    <lineage>
        <taxon>Bacteria</taxon>
        <taxon>Pseudomonadati</taxon>
        <taxon>Spirochaetota</taxon>
        <taxon>Spirochaetia</taxon>
        <taxon>Spirochaetales</taxon>
        <taxon>Treponemataceae</taxon>
        <taxon>Treponema</taxon>
    </lineage>
</organism>
<dbReference type="Proteomes" id="UP000190395">
    <property type="component" value="Unassembled WGS sequence"/>
</dbReference>
<gene>
    <name evidence="2" type="ORF">SAMN02745152_01365</name>
</gene>
<dbReference type="AlphaFoldDB" id="A0A1T4NWM1"/>
<sequence length="709" mass="78787">MKKKLVFTFFIFSFSVFCFAQRVISPVAGNFCNKQPLVLDVSDGAECFYSLSGTDPLASGFAYDGPVLIDASGRINLKITAIRGDLKEEIEINYNVQEQNPFEEPSENFSFIKNCVNSGVYSYENEKPLEIPSSFTYCFDDDRIFLKGQKLVLDTENCLSRYLPCLVSDGKNEWRFVIFISGNQIGTLSKYSIPFEFKDWNSFCFTGEKLIWQLDDGDWSASKLPVNIDRSAKHTLRWQSVAFEVGNPVQSFVIPAEPEIIVNEKIDSAVNFSIDGDLRYRMEIVSTGVKNQPEKINGLFTSATFDTFEGDSISGTAVFAFYADGVFLGTKEKEFAIDKKPPLSPEFNANTKKFYSRNPVELSIKTEEGAEIFYAVSKPLKISETLASSALSADSPEFLEVKADKFEKYSDSFTIGSTDGAVVFYKVRAFAKDKKGNVSNCSEFSVVIDEDNYYLDSSEIAGSLENEVDEDCDGTAENPFRSFEQALKVLNSRRFTRFYVNGTFKLPSGETVISSNCMFLAQKNSQIIVPSDANIVVRNASFEADNLLFRKNRESNCVSNSKFFVLENSTALFKTSEFAGIFEENGIGFDCKNSVVEFNGCGLTMQSDSYVCALSGLDSKIAVKNSRVSTVSQTAVNFSLNGGQFDLTDCSCRVTAHLGRIAELCAVNASLSKNSYIGSFEKKVRGIVPVWSDRDSKILQDIENSSSGF</sequence>
<dbReference type="STRING" id="225004.SAMN02745152_01365"/>
<dbReference type="OrthoDB" id="362460at2"/>
<feature type="signal peptide" evidence="1">
    <location>
        <begin position="1"/>
        <end position="20"/>
    </location>
</feature>
<feature type="chain" id="PRO_5012662203" description="Right handed beta helix region" evidence="1">
    <location>
        <begin position="21"/>
        <end position="709"/>
    </location>
</feature>
<evidence type="ECO:0008006" key="4">
    <source>
        <dbReference type="Google" id="ProtNLM"/>
    </source>
</evidence>
<proteinExistence type="predicted"/>
<accession>A0A1T4NWM1</accession>
<keyword evidence="1" id="KW-0732">Signal</keyword>
<reference evidence="2 3" key="1">
    <citation type="submission" date="2017-02" db="EMBL/GenBank/DDBJ databases">
        <authorList>
            <person name="Peterson S.W."/>
        </authorList>
    </citation>
    <scope>NUCLEOTIDE SEQUENCE [LARGE SCALE GENOMIC DNA]</scope>
    <source>
        <strain evidence="2 3">ATCC BAA-909</strain>
    </source>
</reference>
<name>A0A1T4NWM1_9SPIR</name>
<keyword evidence="3" id="KW-1185">Reference proteome</keyword>
<evidence type="ECO:0000256" key="1">
    <source>
        <dbReference type="SAM" id="SignalP"/>
    </source>
</evidence>
<evidence type="ECO:0000313" key="2">
    <source>
        <dbReference type="EMBL" id="SJZ83639.1"/>
    </source>
</evidence>
<protein>
    <recommendedName>
        <fullName evidence="4">Right handed beta helix region</fullName>
    </recommendedName>
</protein>
<dbReference type="RefSeq" id="WP_078931106.1">
    <property type="nucleotide sequence ID" value="NZ_FUXC01000007.1"/>
</dbReference>
<dbReference type="GeneID" id="303367600"/>
<dbReference type="EMBL" id="FUXC01000007">
    <property type="protein sequence ID" value="SJZ83639.1"/>
    <property type="molecule type" value="Genomic_DNA"/>
</dbReference>